<dbReference type="EMBL" id="LBNQ01000037">
    <property type="protein sequence ID" value="KKW67175.1"/>
    <property type="molecule type" value="Genomic_DNA"/>
</dbReference>
<dbReference type="AlphaFoldDB" id="A0A0U1PXS3"/>
<protein>
    <submittedName>
        <fullName evidence="7">Murein hydrolase transporter LrgA</fullName>
    </submittedName>
</protein>
<dbReference type="GO" id="GO:0005886">
    <property type="term" value="C:plasma membrane"/>
    <property type="evidence" value="ECO:0007669"/>
    <property type="project" value="UniProtKB-SubCell"/>
</dbReference>
<keyword evidence="3 6" id="KW-0812">Transmembrane</keyword>
<proteinExistence type="predicted"/>
<evidence type="ECO:0000313" key="7">
    <source>
        <dbReference type="EMBL" id="KKW67175.1"/>
    </source>
</evidence>
<feature type="transmembrane region" description="Helical" evidence="6">
    <location>
        <begin position="83"/>
        <end position="110"/>
    </location>
</feature>
<dbReference type="PATRIC" id="fig|1610491.3.peg.2636"/>
<dbReference type="STRING" id="1610491.AAV94_12415"/>
<evidence type="ECO:0000256" key="3">
    <source>
        <dbReference type="ARBA" id="ARBA00022692"/>
    </source>
</evidence>
<gene>
    <name evidence="7" type="ORF">AAV94_12415</name>
</gene>
<comment type="subcellular location">
    <subcellularLocation>
        <location evidence="1">Cell membrane</location>
        <topology evidence="1">Multi-pass membrane protein</topology>
    </subcellularLocation>
</comment>
<dbReference type="Pfam" id="PF03788">
    <property type="entry name" value="LrgA"/>
    <property type="match status" value="1"/>
</dbReference>
<keyword evidence="4 6" id="KW-1133">Transmembrane helix</keyword>
<reference evidence="7 8" key="1">
    <citation type="submission" date="2015-05" db="EMBL/GenBank/DDBJ databases">
        <title>Draft genome sequence of Lampropedia sp. CT6, isolated from the microbial mat of a hot water spring, located at Manikaran, India.</title>
        <authorList>
            <person name="Tripathi C."/>
            <person name="Rani P."/>
            <person name="Mahato N.K."/>
            <person name="Lal R."/>
        </authorList>
    </citation>
    <scope>NUCLEOTIDE SEQUENCE [LARGE SCALE GENOMIC DNA]</scope>
    <source>
        <strain evidence="7 8">CT6</strain>
    </source>
</reference>
<feature type="transmembrane region" description="Helical" evidence="6">
    <location>
        <begin position="54"/>
        <end position="77"/>
    </location>
</feature>
<dbReference type="OrthoDB" id="385012at2"/>
<dbReference type="PANTHER" id="PTHR33931">
    <property type="entry name" value="HOLIN-LIKE PROTEIN CIDA-RELATED"/>
    <property type="match status" value="1"/>
</dbReference>
<dbReference type="PANTHER" id="PTHR33931:SF2">
    <property type="entry name" value="HOLIN-LIKE PROTEIN CIDA"/>
    <property type="match status" value="1"/>
</dbReference>
<sequence>MKGLQGLAALLVLQVLGELLARALALPIPGPVVGMVLLLPALQWVWLRQRVAVIAGFLLQHLSLLFVPVGVGVMVHLPLLQAYGWRIALVVVLSTGIGLAVTAALLHYCLRRSGS</sequence>
<organism evidence="7 8">
    <name type="scientific">Lampropedia cohaerens</name>
    <dbReference type="NCBI Taxonomy" id="1610491"/>
    <lineage>
        <taxon>Bacteria</taxon>
        <taxon>Pseudomonadati</taxon>
        <taxon>Pseudomonadota</taxon>
        <taxon>Betaproteobacteria</taxon>
        <taxon>Burkholderiales</taxon>
        <taxon>Comamonadaceae</taxon>
        <taxon>Lampropedia</taxon>
    </lineage>
</organism>
<evidence type="ECO:0000313" key="8">
    <source>
        <dbReference type="Proteomes" id="UP000050580"/>
    </source>
</evidence>
<dbReference type="RefSeq" id="WP_046742576.1">
    <property type="nucleotide sequence ID" value="NZ_LBNQ01000037.1"/>
</dbReference>
<keyword evidence="7" id="KW-0378">Hydrolase</keyword>
<keyword evidence="2" id="KW-1003">Cell membrane</keyword>
<accession>A0A0U1PXS3</accession>
<dbReference type="Proteomes" id="UP000050580">
    <property type="component" value="Unassembled WGS sequence"/>
</dbReference>
<evidence type="ECO:0000256" key="1">
    <source>
        <dbReference type="ARBA" id="ARBA00004651"/>
    </source>
</evidence>
<feature type="transmembrane region" description="Helical" evidence="6">
    <location>
        <begin position="27"/>
        <end position="47"/>
    </location>
</feature>
<evidence type="ECO:0000256" key="5">
    <source>
        <dbReference type="ARBA" id="ARBA00023136"/>
    </source>
</evidence>
<keyword evidence="8" id="KW-1185">Reference proteome</keyword>
<dbReference type="GO" id="GO:0016787">
    <property type="term" value="F:hydrolase activity"/>
    <property type="evidence" value="ECO:0007669"/>
    <property type="project" value="UniProtKB-KW"/>
</dbReference>
<name>A0A0U1PXS3_9BURK</name>
<comment type="caution">
    <text evidence="7">The sequence shown here is derived from an EMBL/GenBank/DDBJ whole genome shotgun (WGS) entry which is preliminary data.</text>
</comment>
<evidence type="ECO:0000256" key="2">
    <source>
        <dbReference type="ARBA" id="ARBA00022475"/>
    </source>
</evidence>
<keyword evidence="5 6" id="KW-0472">Membrane</keyword>
<evidence type="ECO:0000256" key="4">
    <source>
        <dbReference type="ARBA" id="ARBA00022989"/>
    </source>
</evidence>
<evidence type="ECO:0000256" key="6">
    <source>
        <dbReference type="SAM" id="Phobius"/>
    </source>
</evidence>
<dbReference type="InterPro" id="IPR005538">
    <property type="entry name" value="LrgA/CidA"/>
</dbReference>